<feature type="region of interest" description="Disordered" evidence="1">
    <location>
        <begin position="102"/>
        <end position="171"/>
    </location>
</feature>
<evidence type="ECO:0000256" key="1">
    <source>
        <dbReference type="SAM" id="MobiDB-lite"/>
    </source>
</evidence>
<feature type="compositionally biased region" description="Polar residues" evidence="1">
    <location>
        <begin position="102"/>
        <end position="118"/>
    </location>
</feature>
<evidence type="ECO:0000313" key="3">
    <source>
        <dbReference type="Proteomes" id="UP001211065"/>
    </source>
</evidence>
<accession>A0AAD5TYP8</accession>
<sequence>MKNKSKKGSKTKILNTLIKASTLPASFTIKNLFSIFDQSKSEKGDTQNKQNVKYNRSKSLSTLQKQDEATFVKQVPKTDKIKNENISNVLTQNKTINTTLIQQPETQNFTSSQQLTNETIKKRLPSTTSNSSKNKKSQKKIRSVSTPIPAKTVLNLDSDEEEDNDPFEEDDEISIKNFIVSSVKMKVMESNSKSTETLNKTETWDDDFFEDEDASDTQDFLTAKMPFDKNLVHFNKCNSNENKIKMDGLNMKKFFWHVEDLKLLYTDAVEISNGIVDLEKKKKNLILQYLPHFKESRVIIDFSEQLNDTETTTKLNKNKDFFFSEYQNEINVKNDLKVLKEILISENSEKLKKDNGNSDTFKASSKTVDENDEEWSFFDDDKKDLFDDDKLEFTVEFLPNLIKKINVLKTSIEEFKIKLRKLFLQQS</sequence>
<dbReference type="AlphaFoldDB" id="A0AAD5TYP8"/>
<gene>
    <name evidence="2" type="ORF">HK099_006603</name>
</gene>
<organism evidence="2 3">
    <name type="scientific">Clydaea vesicula</name>
    <dbReference type="NCBI Taxonomy" id="447962"/>
    <lineage>
        <taxon>Eukaryota</taxon>
        <taxon>Fungi</taxon>
        <taxon>Fungi incertae sedis</taxon>
        <taxon>Chytridiomycota</taxon>
        <taxon>Chytridiomycota incertae sedis</taxon>
        <taxon>Chytridiomycetes</taxon>
        <taxon>Lobulomycetales</taxon>
        <taxon>Lobulomycetaceae</taxon>
        <taxon>Clydaea</taxon>
    </lineage>
</organism>
<feature type="compositionally biased region" description="Acidic residues" evidence="1">
    <location>
        <begin position="157"/>
        <end position="171"/>
    </location>
</feature>
<dbReference type="EMBL" id="JADGJW010000580">
    <property type="protein sequence ID" value="KAJ3214958.1"/>
    <property type="molecule type" value="Genomic_DNA"/>
</dbReference>
<proteinExistence type="predicted"/>
<evidence type="ECO:0000313" key="2">
    <source>
        <dbReference type="EMBL" id="KAJ3214958.1"/>
    </source>
</evidence>
<dbReference type="Proteomes" id="UP001211065">
    <property type="component" value="Unassembled WGS sequence"/>
</dbReference>
<name>A0AAD5TYP8_9FUNG</name>
<keyword evidence="3" id="KW-1185">Reference proteome</keyword>
<reference evidence="2" key="1">
    <citation type="submission" date="2020-05" db="EMBL/GenBank/DDBJ databases">
        <title>Phylogenomic resolution of chytrid fungi.</title>
        <authorList>
            <person name="Stajich J.E."/>
            <person name="Amses K."/>
            <person name="Simmons R."/>
            <person name="Seto K."/>
            <person name="Myers J."/>
            <person name="Bonds A."/>
            <person name="Quandt C.A."/>
            <person name="Barry K."/>
            <person name="Liu P."/>
            <person name="Grigoriev I."/>
            <person name="Longcore J.E."/>
            <person name="James T.Y."/>
        </authorList>
    </citation>
    <scope>NUCLEOTIDE SEQUENCE</scope>
    <source>
        <strain evidence="2">JEL0476</strain>
    </source>
</reference>
<protein>
    <submittedName>
        <fullName evidence="2">Uncharacterized protein</fullName>
    </submittedName>
</protein>
<comment type="caution">
    <text evidence="2">The sequence shown here is derived from an EMBL/GenBank/DDBJ whole genome shotgun (WGS) entry which is preliminary data.</text>
</comment>
<feature type="compositionally biased region" description="Basic residues" evidence="1">
    <location>
        <begin position="133"/>
        <end position="142"/>
    </location>
</feature>